<protein>
    <submittedName>
        <fullName evidence="2">FkbM family methyltransferase</fullName>
    </submittedName>
</protein>
<dbReference type="Gene3D" id="3.40.50.150">
    <property type="entry name" value="Vaccinia Virus protein VP39"/>
    <property type="match status" value="2"/>
</dbReference>
<dbReference type="EMBL" id="QZDT01000009">
    <property type="protein sequence ID" value="NBJ92494.1"/>
    <property type="molecule type" value="Genomic_DNA"/>
</dbReference>
<keyword evidence="3" id="KW-1185">Reference proteome</keyword>
<dbReference type="Proteomes" id="UP001154420">
    <property type="component" value="Unassembled WGS sequence"/>
</dbReference>
<keyword evidence="2" id="KW-0489">Methyltransferase</keyword>
<proteinExistence type="predicted"/>
<dbReference type="GO" id="GO:0008168">
    <property type="term" value="F:methyltransferase activity"/>
    <property type="evidence" value="ECO:0007669"/>
    <property type="project" value="UniProtKB-KW"/>
</dbReference>
<feature type="domain" description="Methyltransferase FkbM" evidence="1">
    <location>
        <begin position="269"/>
        <end position="326"/>
    </location>
</feature>
<organism evidence="2 3">
    <name type="scientific">Parablautia muri</name>
    <dbReference type="NCBI Taxonomy" id="2320879"/>
    <lineage>
        <taxon>Bacteria</taxon>
        <taxon>Bacillati</taxon>
        <taxon>Bacillota</taxon>
        <taxon>Clostridia</taxon>
        <taxon>Lachnospirales</taxon>
        <taxon>Lachnospiraceae</taxon>
        <taxon>Parablautia</taxon>
    </lineage>
</organism>
<dbReference type="OrthoDB" id="5329963at2"/>
<dbReference type="Gene3D" id="3.40.50.720">
    <property type="entry name" value="NAD(P)-binding Rossmann-like Domain"/>
    <property type="match status" value="1"/>
</dbReference>
<reference evidence="2" key="1">
    <citation type="submission" date="2018-09" db="EMBL/GenBank/DDBJ databases">
        <title>Murine metabolic-syndrome-specific gut microbial biobank.</title>
        <authorList>
            <person name="Liu C."/>
        </authorList>
    </citation>
    <scope>NUCLEOTIDE SEQUENCE</scope>
    <source>
        <strain evidence="2">D42-62</strain>
    </source>
</reference>
<dbReference type="SUPFAM" id="SSF53335">
    <property type="entry name" value="S-adenosyl-L-methionine-dependent methyltransferases"/>
    <property type="match status" value="1"/>
</dbReference>
<evidence type="ECO:0000259" key="1">
    <source>
        <dbReference type="Pfam" id="PF05050"/>
    </source>
</evidence>
<sequence length="347" mass="40699">MQKILKVVLWGVGWQLQNTLNTIIHILPANLKIVGFVDNNPSKWEGACYSPGEILKKDFDKIIIMSDDYYDEIRKDMLYWFHIDESKIERKRYLLKLLLSDKYKDTMDSEIKAILEYWKSNDISFYNHRVKEGGEKYIVQWDCMENMPYIIFEDKKMYFPSNYKFKEIDGQKVVMDLLSEQQETSPHRYIKDDIAVCSGDIIADAGVQEGNFALRYIEKVSKAYLFECDPMWIKPLKKSFEKFKDKVVLYEKALSRYYAGSIINLDSAIKGRLDFLKMDIEGAEIAALLGGEHTLKNNDVKCAICAYHKLGDEQNICEILNRYGYNPDSRKRDDEFSPHLAEFPEFY</sequence>
<keyword evidence="2" id="KW-0808">Transferase</keyword>
<evidence type="ECO:0000313" key="3">
    <source>
        <dbReference type="Proteomes" id="UP001154420"/>
    </source>
</evidence>
<dbReference type="RefSeq" id="WP_160559589.1">
    <property type="nucleotide sequence ID" value="NZ_QZDT01000009.1"/>
</dbReference>
<gene>
    <name evidence="2" type="ORF">D5281_07775</name>
</gene>
<dbReference type="AlphaFoldDB" id="A0A9X5BEC5"/>
<name>A0A9X5BEC5_9FIRM</name>
<dbReference type="GO" id="GO:0032259">
    <property type="term" value="P:methylation"/>
    <property type="evidence" value="ECO:0007669"/>
    <property type="project" value="UniProtKB-KW"/>
</dbReference>
<evidence type="ECO:0000313" key="2">
    <source>
        <dbReference type="EMBL" id="NBJ92494.1"/>
    </source>
</evidence>
<dbReference type="Pfam" id="PF05050">
    <property type="entry name" value="Methyltransf_21"/>
    <property type="match status" value="1"/>
</dbReference>
<comment type="caution">
    <text evidence="2">The sequence shown here is derived from an EMBL/GenBank/DDBJ whole genome shotgun (WGS) entry which is preliminary data.</text>
</comment>
<dbReference type="InterPro" id="IPR006342">
    <property type="entry name" value="FkbM_mtfrase"/>
</dbReference>
<accession>A0A9X5BEC5</accession>
<dbReference type="InterPro" id="IPR029063">
    <property type="entry name" value="SAM-dependent_MTases_sf"/>
</dbReference>